<feature type="domain" description="2'-5'-oligoadenylate synthetase 1" evidence="1">
    <location>
        <begin position="186"/>
        <end position="315"/>
    </location>
</feature>
<gene>
    <name evidence="2" type="ORF">AFUS01_LOCUS802</name>
</gene>
<name>A0A8J2J2L0_9HEXA</name>
<organism evidence="2 3">
    <name type="scientific">Allacma fusca</name>
    <dbReference type="NCBI Taxonomy" id="39272"/>
    <lineage>
        <taxon>Eukaryota</taxon>
        <taxon>Metazoa</taxon>
        <taxon>Ecdysozoa</taxon>
        <taxon>Arthropoda</taxon>
        <taxon>Hexapoda</taxon>
        <taxon>Collembola</taxon>
        <taxon>Symphypleona</taxon>
        <taxon>Sminthuridae</taxon>
        <taxon>Allacma</taxon>
    </lineage>
</organism>
<comment type="caution">
    <text evidence="2">The sequence shown here is derived from an EMBL/GenBank/DDBJ whole genome shotgun (WGS) entry which is preliminary data.</text>
</comment>
<sequence length="342" mass="38197">MGSGQSVQEVGHSYGLQEALTRFSECLAPPPAFYKRSSTAVQELFQLLQQSRGDVVSVMIGGSVGRRTAMITNPFDGTENKTLPEIDAVVFIKDQEAPFRGRLAEFDEIFRSEKTLKTSTIENKSIDASHIRIEYKGFTINVYPATYQLATNSNSTKANDLLLLTKISEAVPSSSPRLASLMYKSSLEQSSVRFFEAQSPFTKSVIRLAKFWVDQINFQGRNVYSKAYLVECLACHATMNASDEEDIAKGFETFLGLMTNFSNIQANIGKVELPNYLNQVKTILLDPVNPYNNLAEQVPFVIERFEQAASSTLEKIRNFKDYTIGVEELRSMVDVAKMISPV</sequence>
<dbReference type="Pfam" id="PF10421">
    <property type="entry name" value="OAS1_C"/>
    <property type="match status" value="1"/>
</dbReference>
<protein>
    <recommendedName>
        <fullName evidence="1">2'-5'-oligoadenylate synthetase 1 domain-containing protein</fullName>
    </recommendedName>
</protein>
<proteinExistence type="predicted"/>
<reference evidence="2" key="1">
    <citation type="submission" date="2021-06" db="EMBL/GenBank/DDBJ databases">
        <authorList>
            <person name="Hodson N. C."/>
            <person name="Mongue J. A."/>
            <person name="Jaron S. K."/>
        </authorList>
    </citation>
    <scope>NUCLEOTIDE SEQUENCE</scope>
</reference>
<accession>A0A8J2J2L0</accession>
<dbReference type="Proteomes" id="UP000708208">
    <property type="component" value="Unassembled WGS sequence"/>
</dbReference>
<keyword evidence="3" id="KW-1185">Reference proteome</keyword>
<dbReference type="OrthoDB" id="415134at2759"/>
<dbReference type="InterPro" id="IPR018952">
    <property type="entry name" value="2-5-oligoAdlate_synth_1_dom2/C"/>
</dbReference>
<dbReference type="AlphaFoldDB" id="A0A8J2J2L0"/>
<evidence type="ECO:0000259" key="1">
    <source>
        <dbReference type="Pfam" id="PF10421"/>
    </source>
</evidence>
<evidence type="ECO:0000313" key="3">
    <source>
        <dbReference type="Proteomes" id="UP000708208"/>
    </source>
</evidence>
<evidence type="ECO:0000313" key="2">
    <source>
        <dbReference type="EMBL" id="CAG7652669.1"/>
    </source>
</evidence>
<dbReference type="EMBL" id="CAJVCH010004317">
    <property type="protein sequence ID" value="CAG7652669.1"/>
    <property type="molecule type" value="Genomic_DNA"/>
</dbReference>